<dbReference type="STRING" id="686340.Metal_1378"/>
<feature type="transmembrane region" description="Helical" evidence="1">
    <location>
        <begin position="83"/>
        <end position="101"/>
    </location>
</feature>
<feature type="transmembrane region" description="Helical" evidence="1">
    <location>
        <begin position="117"/>
        <end position="135"/>
    </location>
</feature>
<dbReference type="AlphaFoldDB" id="H8GK41"/>
<keyword evidence="3" id="KW-1185">Reference proteome</keyword>
<evidence type="ECO:0000313" key="2">
    <source>
        <dbReference type="EMBL" id="EIC29165.1"/>
    </source>
</evidence>
<proteinExistence type="predicted"/>
<dbReference type="eggNOG" id="COG2391">
    <property type="taxonomic scope" value="Bacteria"/>
</dbReference>
<gene>
    <name evidence="2" type="ORF">Metal_1378</name>
</gene>
<evidence type="ECO:0000313" key="3">
    <source>
        <dbReference type="Proteomes" id="UP000005090"/>
    </source>
</evidence>
<keyword evidence="1" id="KW-0472">Membrane</keyword>
<evidence type="ECO:0000256" key="1">
    <source>
        <dbReference type="SAM" id="Phobius"/>
    </source>
</evidence>
<dbReference type="Proteomes" id="UP000005090">
    <property type="component" value="Chromosome"/>
</dbReference>
<dbReference type="Pfam" id="PF20398">
    <property type="entry name" value="DUF6691"/>
    <property type="match status" value="1"/>
</dbReference>
<keyword evidence="1" id="KW-0812">Transmembrane</keyword>
<feature type="transmembrane region" description="Helical" evidence="1">
    <location>
        <begin position="43"/>
        <end position="62"/>
    </location>
</feature>
<dbReference type="HOGENOM" id="CLU_037802_2_1_6"/>
<dbReference type="RefSeq" id="WP_005370844.1">
    <property type="nucleotide sequence ID" value="NZ_CM001475.1"/>
</dbReference>
<organism evidence="2 3">
    <name type="scientific">Methylomicrobium album BG8</name>
    <dbReference type="NCBI Taxonomy" id="686340"/>
    <lineage>
        <taxon>Bacteria</taxon>
        <taxon>Pseudomonadati</taxon>
        <taxon>Pseudomonadota</taxon>
        <taxon>Gammaproteobacteria</taxon>
        <taxon>Methylococcales</taxon>
        <taxon>Methylococcaceae</taxon>
        <taxon>Methylomicrobium</taxon>
    </lineage>
</organism>
<sequence length="138" mass="14890">MKTYAITFLSGILFGAGLALSHMIDPNKVLNFLDVTGRWDPSLLFVMIGALAVAMAAFRIILKRPAPLWSGSFQLPQKTAIDPKLIFGAAIFGVGWGMSGYCPGPSVTGLSLLSRESVIMVLAIYSGFFVTHRLLDKP</sequence>
<reference evidence="2 3" key="1">
    <citation type="journal article" date="2013" name="Genome Announc.">
        <title>Genome Sequence of the Obligate Gammaproteobacterial Methanotroph Methylomicrobium album Strain BG8.</title>
        <authorList>
            <person name="Kits K.D."/>
            <person name="Kalyuzhnaya M.G."/>
            <person name="Klotz M.G."/>
            <person name="Jetten M.S."/>
            <person name="Op den Camp H.J."/>
            <person name="Vuilleumier S."/>
            <person name="Bringel F."/>
            <person name="Dispirito A.A."/>
            <person name="Murrell J.C."/>
            <person name="Bruce D."/>
            <person name="Cheng J.F."/>
            <person name="Copeland A."/>
            <person name="Goodwin L."/>
            <person name="Hauser L."/>
            <person name="Lajus A."/>
            <person name="Land M.L."/>
            <person name="Lapidus A."/>
            <person name="Lucas S."/>
            <person name="Medigue C."/>
            <person name="Pitluck S."/>
            <person name="Woyke T."/>
            <person name="Zeytun A."/>
            <person name="Stein L.Y."/>
        </authorList>
    </citation>
    <scope>NUCLEOTIDE SEQUENCE [LARGE SCALE GENOMIC DNA]</scope>
    <source>
        <strain evidence="2 3">BG8</strain>
    </source>
</reference>
<name>H8GK41_METAL</name>
<accession>H8GK41</accession>
<dbReference type="InterPro" id="IPR046513">
    <property type="entry name" value="DUF6691"/>
</dbReference>
<keyword evidence="1" id="KW-1133">Transmembrane helix</keyword>
<protein>
    <submittedName>
        <fullName evidence="2">Putative transporter component</fullName>
    </submittedName>
</protein>
<dbReference type="EMBL" id="CM001475">
    <property type="protein sequence ID" value="EIC29165.1"/>
    <property type="molecule type" value="Genomic_DNA"/>
</dbReference>